<dbReference type="PANTHER" id="PTHR43798">
    <property type="entry name" value="MONOACYLGLYCEROL LIPASE"/>
    <property type="match status" value="1"/>
</dbReference>
<keyword evidence="2" id="KW-0378">Hydrolase</keyword>
<evidence type="ECO:0000259" key="1">
    <source>
        <dbReference type="Pfam" id="PF00561"/>
    </source>
</evidence>
<dbReference type="GO" id="GO:0016787">
    <property type="term" value="F:hydrolase activity"/>
    <property type="evidence" value="ECO:0007669"/>
    <property type="project" value="UniProtKB-KW"/>
</dbReference>
<dbReference type="EMBL" id="CP117411">
    <property type="protein sequence ID" value="WCT74657.1"/>
    <property type="molecule type" value="Genomic_DNA"/>
</dbReference>
<name>A0ABY7TN46_9SPHN</name>
<accession>A0ABY7TN46</accession>
<dbReference type="InterPro" id="IPR050266">
    <property type="entry name" value="AB_hydrolase_sf"/>
</dbReference>
<reference evidence="2 3" key="1">
    <citation type="submission" date="2023-02" db="EMBL/GenBank/DDBJ databases">
        <title>Genome sequence of Sphingomonas naphthae.</title>
        <authorList>
            <person name="Kim S."/>
            <person name="Heo J."/>
            <person name="Kwon S.-W."/>
        </authorList>
    </citation>
    <scope>NUCLEOTIDE SEQUENCE [LARGE SCALE GENOMIC DNA]</scope>
    <source>
        <strain evidence="2 3">KACC 18716</strain>
    </source>
</reference>
<dbReference type="InterPro" id="IPR029058">
    <property type="entry name" value="AB_hydrolase_fold"/>
</dbReference>
<dbReference type="InterPro" id="IPR000073">
    <property type="entry name" value="AB_hydrolase_1"/>
</dbReference>
<dbReference type="Proteomes" id="UP001220395">
    <property type="component" value="Chromosome"/>
</dbReference>
<dbReference type="PANTHER" id="PTHR43798:SF33">
    <property type="entry name" value="HYDROLASE, PUTATIVE (AFU_ORTHOLOGUE AFUA_2G14860)-RELATED"/>
    <property type="match status" value="1"/>
</dbReference>
<evidence type="ECO:0000313" key="2">
    <source>
        <dbReference type="EMBL" id="WCT74657.1"/>
    </source>
</evidence>
<dbReference type="PRINTS" id="PR00412">
    <property type="entry name" value="EPOXHYDRLASE"/>
</dbReference>
<sequence>MTWDEFATIRADVGEAKLAVRVGGSGPPVVLLHGFPQHSLMWHAIAPILAEQFTVIAPDQRGMGASTIAEGNYSKTALAGDLAKVLDTLGHSQAHIAGYDLGAGVAAAFARDYPRRVRRLAVMEFVLAGFGLEQAMAPQPGWGADSNWHFSVFAAPDVAVWLFAGRERELLEWFFWHETHAGSLAVSEAHMAAYARSLSRPGVLRAGASYYAAIFQDADDNAPLKKKPLAMPVLAVGGASHAGPMLERFWSDVASDLTTAVIPAAGHWLGDENPRATAKALADFFSQP</sequence>
<gene>
    <name evidence="2" type="ORF">PQ455_05355</name>
</gene>
<dbReference type="Pfam" id="PF00561">
    <property type="entry name" value="Abhydrolase_1"/>
    <property type="match status" value="1"/>
</dbReference>
<proteinExistence type="predicted"/>
<evidence type="ECO:0000313" key="3">
    <source>
        <dbReference type="Proteomes" id="UP001220395"/>
    </source>
</evidence>
<keyword evidence="3" id="KW-1185">Reference proteome</keyword>
<dbReference type="InterPro" id="IPR000639">
    <property type="entry name" value="Epox_hydrolase-like"/>
</dbReference>
<dbReference type="SUPFAM" id="SSF53474">
    <property type="entry name" value="alpha/beta-Hydrolases"/>
    <property type="match status" value="1"/>
</dbReference>
<dbReference type="RefSeq" id="WP_273689870.1">
    <property type="nucleotide sequence ID" value="NZ_CP117411.1"/>
</dbReference>
<dbReference type="PRINTS" id="PR00111">
    <property type="entry name" value="ABHYDROLASE"/>
</dbReference>
<feature type="domain" description="AB hydrolase-1" evidence="1">
    <location>
        <begin position="27"/>
        <end position="132"/>
    </location>
</feature>
<dbReference type="Gene3D" id="3.40.50.1820">
    <property type="entry name" value="alpha/beta hydrolase"/>
    <property type="match status" value="1"/>
</dbReference>
<organism evidence="2 3">
    <name type="scientific">Sphingomonas naphthae</name>
    <dbReference type="NCBI Taxonomy" id="1813468"/>
    <lineage>
        <taxon>Bacteria</taxon>
        <taxon>Pseudomonadati</taxon>
        <taxon>Pseudomonadota</taxon>
        <taxon>Alphaproteobacteria</taxon>
        <taxon>Sphingomonadales</taxon>
        <taxon>Sphingomonadaceae</taxon>
        <taxon>Sphingomonas</taxon>
    </lineage>
</organism>
<protein>
    <submittedName>
        <fullName evidence="2">Alpha/beta hydrolase</fullName>
    </submittedName>
</protein>